<protein>
    <submittedName>
        <fullName evidence="3">Peptidase family M49-domain-containing protein</fullName>
    </submittedName>
</protein>
<dbReference type="GO" id="GO:0008239">
    <property type="term" value="F:dipeptidyl-peptidase activity"/>
    <property type="evidence" value="ECO:0007669"/>
    <property type="project" value="TreeGrafter"/>
</dbReference>
<dbReference type="Pfam" id="PF03571">
    <property type="entry name" value="Peptidase_M49"/>
    <property type="match status" value="2"/>
</dbReference>
<dbReference type="GO" id="GO:0046872">
    <property type="term" value="F:metal ion binding"/>
    <property type="evidence" value="ECO:0007669"/>
    <property type="project" value="UniProtKB-KW"/>
</dbReference>
<evidence type="ECO:0000313" key="3">
    <source>
        <dbReference type="EMBL" id="KAH7087391.1"/>
    </source>
</evidence>
<dbReference type="GO" id="GO:0005737">
    <property type="term" value="C:cytoplasm"/>
    <property type="evidence" value="ECO:0007669"/>
    <property type="project" value="TreeGrafter"/>
</dbReference>
<dbReference type="AlphaFoldDB" id="A0A8K0VZD0"/>
<evidence type="ECO:0000256" key="1">
    <source>
        <dbReference type="ARBA" id="ARBA00022723"/>
    </source>
</evidence>
<name>A0A8K0VZD0_9PLEO</name>
<evidence type="ECO:0000256" key="2">
    <source>
        <dbReference type="ARBA" id="ARBA00022801"/>
    </source>
</evidence>
<dbReference type="OrthoDB" id="4694525at2759"/>
<dbReference type="Proteomes" id="UP000813461">
    <property type="component" value="Unassembled WGS sequence"/>
</dbReference>
<comment type="caution">
    <text evidence="3">The sequence shown here is derived from an EMBL/GenBank/DDBJ whole genome shotgun (WGS) entry which is preliminary data.</text>
</comment>
<dbReference type="InterPro" id="IPR039461">
    <property type="entry name" value="Peptidase_M49"/>
</dbReference>
<evidence type="ECO:0000313" key="4">
    <source>
        <dbReference type="Proteomes" id="UP000813461"/>
    </source>
</evidence>
<proteinExistence type="predicted"/>
<sequence>MSQYTVQTPNVHQLSAKALFEKLDLREKLYAHHLSCRRIEGVISAAWKGTRLILRQVSEESPLIFDFIRELVVQEHELTSILGYFATCLSNVGSYYGGQKFVPAFTSETLGIIAQRSTKANELYRQVASAIFQLPPHGLGFPSAHASSAYYPGKTLISQQEIAMVSEAPEYRGLQASTQQNVTTLSNVGHEWKGTVKLVGGDYHEELSAICDSLEQAMKFAADETQRATLSHYVQSFRTGSVDDYRESQCTWVKDRSPKVENIFGFVESYRDPQGARAEFEAIVAINDPERTKLLHTVVKQSDEFIRTLPWAREQSENNGKGHFEKDLLAPSDLSSIHTLVYNSSIIFDGINLPNFNDIRQDCGFKNVIVETSLTAPRSKAAFIDVASRDAFQRSENWAWYLWLIAHETLGHGSGKLLTETTPGEFNFESHHPPISPIDNQSIKIWYKPGQSWHGQFQGLAATVEECRAELVGICMMDNNKYLKLFGFDEKSDITAKSSILRATTACVKIIHTPASNDIHVQIDESTILTHAKPALENMLLRLHVYRCIADVHACRAYFGDLSGVSDEVLAWRDVAVKKKAAPLVFVQGNTCVEDGGVVVREYEASVRGVIRSWMERGV</sequence>
<keyword evidence="4" id="KW-1185">Reference proteome</keyword>
<organism evidence="3 4">
    <name type="scientific">Paraphoma chrysanthemicola</name>
    <dbReference type="NCBI Taxonomy" id="798071"/>
    <lineage>
        <taxon>Eukaryota</taxon>
        <taxon>Fungi</taxon>
        <taxon>Dikarya</taxon>
        <taxon>Ascomycota</taxon>
        <taxon>Pezizomycotina</taxon>
        <taxon>Dothideomycetes</taxon>
        <taxon>Pleosporomycetidae</taxon>
        <taxon>Pleosporales</taxon>
        <taxon>Pleosporineae</taxon>
        <taxon>Phaeosphaeriaceae</taxon>
        <taxon>Paraphoma</taxon>
    </lineage>
</organism>
<keyword evidence="1" id="KW-0479">Metal-binding</keyword>
<dbReference type="EMBL" id="JAGMVJ010000009">
    <property type="protein sequence ID" value="KAH7087391.1"/>
    <property type="molecule type" value="Genomic_DNA"/>
</dbReference>
<accession>A0A8K0VZD0</accession>
<gene>
    <name evidence="3" type="ORF">FB567DRAFT_560230</name>
</gene>
<keyword evidence="2" id="KW-0378">Hydrolase</keyword>
<reference evidence="3" key="1">
    <citation type="journal article" date="2021" name="Nat. Commun.">
        <title>Genetic determinants of endophytism in the Arabidopsis root mycobiome.</title>
        <authorList>
            <person name="Mesny F."/>
            <person name="Miyauchi S."/>
            <person name="Thiergart T."/>
            <person name="Pickel B."/>
            <person name="Atanasova L."/>
            <person name="Karlsson M."/>
            <person name="Huettel B."/>
            <person name="Barry K.W."/>
            <person name="Haridas S."/>
            <person name="Chen C."/>
            <person name="Bauer D."/>
            <person name="Andreopoulos W."/>
            <person name="Pangilinan J."/>
            <person name="LaButti K."/>
            <person name="Riley R."/>
            <person name="Lipzen A."/>
            <person name="Clum A."/>
            <person name="Drula E."/>
            <person name="Henrissat B."/>
            <person name="Kohler A."/>
            <person name="Grigoriev I.V."/>
            <person name="Martin F.M."/>
            <person name="Hacquard S."/>
        </authorList>
    </citation>
    <scope>NUCLEOTIDE SEQUENCE</scope>
    <source>
        <strain evidence="3">MPI-SDFR-AT-0120</strain>
    </source>
</reference>
<dbReference type="PANTHER" id="PTHR23422:SF11">
    <property type="entry name" value="DIPEPTIDYL PEPTIDASE 3"/>
    <property type="match status" value="1"/>
</dbReference>
<dbReference type="PANTHER" id="PTHR23422">
    <property type="entry name" value="DIPEPTIDYL PEPTIDASE III-RELATED"/>
    <property type="match status" value="1"/>
</dbReference>
<dbReference type="Gene3D" id="3.30.540.30">
    <property type="match status" value="2"/>
</dbReference>